<name>A0A8J8T420_HALGN</name>
<dbReference type="EMBL" id="RRYP01006127">
    <property type="protein sequence ID" value="TNV81454.1"/>
    <property type="molecule type" value="Genomic_DNA"/>
</dbReference>
<dbReference type="AlphaFoldDB" id="A0A8J8T420"/>
<organism evidence="1 2">
    <name type="scientific">Halteria grandinella</name>
    <dbReference type="NCBI Taxonomy" id="5974"/>
    <lineage>
        <taxon>Eukaryota</taxon>
        <taxon>Sar</taxon>
        <taxon>Alveolata</taxon>
        <taxon>Ciliophora</taxon>
        <taxon>Intramacronucleata</taxon>
        <taxon>Spirotrichea</taxon>
        <taxon>Stichotrichia</taxon>
        <taxon>Sporadotrichida</taxon>
        <taxon>Halteriidae</taxon>
        <taxon>Halteria</taxon>
    </lineage>
</organism>
<gene>
    <name evidence="1" type="ORF">FGO68_gene978</name>
</gene>
<dbReference type="Proteomes" id="UP000785679">
    <property type="component" value="Unassembled WGS sequence"/>
</dbReference>
<comment type="caution">
    <text evidence="1">The sequence shown here is derived from an EMBL/GenBank/DDBJ whole genome shotgun (WGS) entry which is preliminary data.</text>
</comment>
<evidence type="ECO:0000313" key="1">
    <source>
        <dbReference type="EMBL" id="TNV81454.1"/>
    </source>
</evidence>
<evidence type="ECO:0000313" key="2">
    <source>
        <dbReference type="Proteomes" id="UP000785679"/>
    </source>
</evidence>
<sequence>MIIGEQIMKQINYRLLRSRQSLRIILKQRACQCKAQNLMGAIILTQLIQHNNLDYQKDICRLNHQSYAGTCVGFPSHCDLQVPSKMLEKQLTLVFNQT</sequence>
<keyword evidence="2" id="KW-1185">Reference proteome</keyword>
<accession>A0A8J8T420</accession>
<protein>
    <submittedName>
        <fullName evidence="1">Uncharacterized protein</fullName>
    </submittedName>
</protein>
<proteinExistence type="predicted"/>
<reference evidence="1" key="1">
    <citation type="submission" date="2019-06" db="EMBL/GenBank/DDBJ databases">
        <authorList>
            <person name="Zheng W."/>
        </authorList>
    </citation>
    <scope>NUCLEOTIDE SEQUENCE</scope>
    <source>
        <strain evidence="1">QDHG01</strain>
    </source>
</reference>